<dbReference type="InterPro" id="IPR002825">
    <property type="entry name" value="Pept_S49_ser-pept_pro"/>
</dbReference>
<dbReference type="Pfam" id="PF01972">
    <property type="entry name" value="SDH_protease"/>
    <property type="match status" value="1"/>
</dbReference>
<dbReference type="Proteomes" id="UP000316614">
    <property type="component" value="Chromosome"/>
</dbReference>
<keyword evidence="1" id="KW-0378">Hydrolase</keyword>
<evidence type="ECO:0000313" key="1">
    <source>
        <dbReference type="EMBL" id="QDH78737.1"/>
    </source>
</evidence>
<sequence>MGKYTEYLEKRFDFNGINQERKKQLKEISRLRGGRDLLVYAADLSPRINAPISIEFADIMPFKDQLNNLKGNAIDIILETPGGSAEVVEDLVDLVRSKYKHVGIIIPGSAKSAGTIFSMAGDEILMGPSSSLGPIDAQIMNHNKRYSAEGFLTGLNKIKEEVERTKKLNPAYIPILQNISPGEIQHCENAQNFSQKLVTQWLSKYKFQDWETHSSTRKSVTTDEKEKRAREIAAKLCNHSAWLTHGRSIKIKDFQKMRLLITDYSKTPELDNAITNYYTLLRMTLESTNMYKLFETPNTQIYRYSVNPGTPPELTQKKQNQIVEVKFTCPKCKSSQILQGNFDKNIPIKNGNIPFPKNSKYTCPRCGNFAILGQLRMQIESQFRKPLQF</sequence>
<proteinExistence type="predicted"/>
<dbReference type="RefSeq" id="WP_141613991.1">
    <property type="nucleotide sequence ID" value="NZ_CP041253.1"/>
</dbReference>
<dbReference type="GO" id="GO:0008233">
    <property type="term" value="F:peptidase activity"/>
    <property type="evidence" value="ECO:0007669"/>
    <property type="project" value="UniProtKB-KW"/>
</dbReference>
<gene>
    <name evidence="1" type="ORF">FKX85_06680</name>
</gene>
<dbReference type="KEGG" id="echi:FKX85_06680"/>
<keyword evidence="2" id="KW-1185">Reference proteome</keyword>
<accession>A0A514CFY8</accession>
<keyword evidence="1" id="KW-0645">Protease</keyword>
<dbReference type="GO" id="GO:0006508">
    <property type="term" value="P:proteolysis"/>
    <property type="evidence" value="ECO:0007669"/>
    <property type="project" value="UniProtKB-KW"/>
</dbReference>
<dbReference type="InterPro" id="IPR029045">
    <property type="entry name" value="ClpP/crotonase-like_dom_sf"/>
</dbReference>
<dbReference type="Gene3D" id="3.90.226.10">
    <property type="entry name" value="2-enoyl-CoA Hydratase, Chain A, domain 1"/>
    <property type="match status" value="1"/>
</dbReference>
<name>A0A514CFY8_9BACT</name>
<dbReference type="OrthoDB" id="9806253at2"/>
<organism evidence="1 2">
    <name type="scientific">Echinicola soli</name>
    <dbReference type="NCBI Taxonomy" id="2591634"/>
    <lineage>
        <taxon>Bacteria</taxon>
        <taxon>Pseudomonadati</taxon>
        <taxon>Bacteroidota</taxon>
        <taxon>Cytophagia</taxon>
        <taxon>Cytophagales</taxon>
        <taxon>Cyclobacteriaceae</taxon>
        <taxon>Echinicola</taxon>
    </lineage>
</organism>
<protein>
    <submittedName>
        <fullName evidence="1">Clp protease ClpP</fullName>
    </submittedName>
</protein>
<reference evidence="1 2" key="1">
    <citation type="submission" date="2019-06" db="EMBL/GenBank/DDBJ databases">
        <title>Echinicola alkalisoli sp. nov. isolated from saline soil.</title>
        <authorList>
            <person name="Sun J.-Q."/>
            <person name="Xu L."/>
        </authorList>
    </citation>
    <scope>NUCLEOTIDE SEQUENCE [LARGE SCALE GENOMIC DNA]</scope>
    <source>
        <strain evidence="1 2">LN3S3</strain>
    </source>
</reference>
<dbReference type="PANTHER" id="PTHR35984:SF1">
    <property type="entry name" value="PERIPLASMIC SERINE PROTEASE"/>
    <property type="match status" value="1"/>
</dbReference>
<dbReference type="AlphaFoldDB" id="A0A514CFY8"/>
<dbReference type="EMBL" id="CP041253">
    <property type="protein sequence ID" value="QDH78737.1"/>
    <property type="molecule type" value="Genomic_DNA"/>
</dbReference>
<dbReference type="GO" id="GO:0016020">
    <property type="term" value="C:membrane"/>
    <property type="evidence" value="ECO:0007669"/>
    <property type="project" value="InterPro"/>
</dbReference>
<dbReference type="PANTHER" id="PTHR35984">
    <property type="entry name" value="PERIPLASMIC SERINE PROTEASE"/>
    <property type="match status" value="1"/>
</dbReference>
<dbReference type="SUPFAM" id="SSF52096">
    <property type="entry name" value="ClpP/crotonase"/>
    <property type="match status" value="1"/>
</dbReference>
<evidence type="ECO:0000313" key="2">
    <source>
        <dbReference type="Proteomes" id="UP000316614"/>
    </source>
</evidence>